<name>A0A9P5XWY9_9AGAR</name>
<proteinExistence type="predicted"/>
<dbReference type="AlphaFoldDB" id="A0A9P5XWY9"/>
<gene>
    <name evidence="1" type="ORF">BDZ94DRAFT_1176021</name>
</gene>
<keyword evidence="2" id="KW-1185">Reference proteome</keyword>
<dbReference type="Proteomes" id="UP000807353">
    <property type="component" value="Unassembled WGS sequence"/>
</dbReference>
<organism evidence="1 2">
    <name type="scientific">Collybia nuda</name>
    <dbReference type="NCBI Taxonomy" id="64659"/>
    <lineage>
        <taxon>Eukaryota</taxon>
        <taxon>Fungi</taxon>
        <taxon>Dikarya</taxon>
        <taxon>Basidiomycota</taxon>
        <taxon>Agaricomycotina</taxon>
        <taxon>Agaricomycetes</taxon>
        <taxon>Agaricomycetidae</taxon>
        <taxon>Agaricales</taxon>
        <taxon>Tricholomatineae</taxon>
        <taxon>Clitocybaceae</taxon>
        <taxon>Collybia</taxon>
    </lineage>
</organism>
<sequence>MSLLRFPGETGYPTFAPILYRDGQVGLNNLFRGDSLDKILLVTIYGPAVLTTGRKICQTDSPFHKVQKITPGSIAWAGIASCYGISPDIEFSPVGGITKINYDEDFHKYKKILIMGKDTLVMKELFQYFQHEIF</sequence>
<evidence type="ECO:0000313" key="1">
    <source>
        <dbReference type="EMBL" id="KAF9457226.1"/>
    </source>
</evidence>
<dbReference type="EMBL" id="MU150381">
    <property type="protein sequence ID" value="KAF9457226.1"/>
    <property type="molecule type" value="Genomic_DNA"/>
</dbReference>
<evidence type="ECO:0000313" key="2">
    <source>
        <dbReference type="Proteomes" id="UP000807353"/>
    </source>
</evidence>
<comment type="caution">
    <text evidence="1">The sequence shown here is derived from an EMBL/GenBank/DDBJ whole genome shotgun (WGS) entry which is preliminary data.</text>
</comment>
<feature type="non-terminal residue" evidence="1">
    <location>
        <position position="134"/>
    </location>
</feature>
<accession>A0A9P5XWY9</accession>
<dbReference type="OrthoDB" id="3248009at2759"/>
<reference evidence="1" key="1">
    <citation type="submission" date="2020-11" db="EMBL/GenBank/DDBJ databases">
        <authorList>
            <consortium name="DOE Joint Genome Institute"/>
            <person name="Ahrendt S."/>
            <person name="Riley R."/>
            <person name="Andreopoulos W."/>
            <person name="Labutti K."/>
            <person name="Pangilinan J."/>
            <person name="Ruiz-Duenas F.J."/>
            <person name="Barrasa J.M."/>
            <person name="Sanchez-Garcia M."/>
            <person name="Camarero S."/>
            <person name="Miyauchi S."/>
            <person name="Serrano A."/>
            <person name="Linde D."/>
            <person name="Babiker R."/>
            <person name="Drula E."/>
            <person name="Ayuso-Fernandez I."/>
            <person name="Pacheco R."/>
            <person name="Padilla G."/>
            <person name="Ferreira P."/>
            <person name="Barriuso J."/>
            <person name="Kellner H."/>
            <person name="Castanera R."/>
            <person name="Alfaro M."/>
            <person name="Ramirez L."/>
            <person name="Pisabarro A.G."/>
            <person name="Kuo A."/>
            <person name="Tritt A."/>
            <person name="Lipzen A."/>
            <person name="He G."/>
            <person name="Yan M."/>
            <person name="Ng V."/>
            <person name="Cullen D."/>
            <person name="Martin F."/>
            <person name="Rosso M.-N."/>
            <person name="Henrissat B."/>
            <person name="Hibbett D."/>
            <person name="Martinez A.T."/>
            <person name="Grigoriev I.V."/>
        </authorList>
    </citation>
    <scope>NUCLEOTIDE SEQUENCE</scope>
    <source>
        <strain evidence="1">CBS 247.69</strain>
    </source>
</reference>
<protein>
    <submittedName>
        <fullName evidence="1">Uncharacterized protein</fullName>
    </submittedName>
</protein>